<dbReference type="Proteomes" id="UP000179807">
    <property type="component" value="Unassembled WGS sequence"/>
</dbReference>
<accession>A0A1J4JCH1</accession>
<sequence>MQRGNTKGSITPTLLLNCCAEPEEDSPNKLEILPNAHVTDAIFLRQEYFLHSKLQEGVTARLSWLTISQCTVTAENIHFQCKLQVTARGKLIANNCSFEPYSQRCECAVEIFANSKGELNSCEILNGIKTGVAVRDRSEATFKNCRFHDNTNTAVLVLDNARVNVYDCIFEQTKRFSIYLYKYSIALLKNCKFLKQDGKAIFMLNGGSSQIFDSLFEECGSGSLSLADESKAYVSNCTFKNISSSSVHAMKASHVEVNDCKFFAGNGNGVNFEYSGGYVNNCEFHEFKYPAIACFGPLATPVIYNSKIIKNNSIAVVSRDCAKPLFTKVLIESTKSHAFSISDLSEACIDSCIIKDVEGSPFCAFNGALPTVKNTEIFTNTGNLFEVFTQGQVRFFCNKIHSDDIRTNVHHFGVMKADEFRYNYLFKNDDPEGKKPFLLQVNDENTIQMSEADHIVTFEEYLIEEEKKKNNQKGKDNKKEQKDNFDPTFGEAVEENGEEEEDEDEYDEENEEQQAKLKFHRVVQPNGVIFLDPHPKPNSEIVRHTPSFTLTTIGDDASGSTGGRLQSQDPNNTTPSETETNAIARPSQSPNPPTPETQSFKPVTPNVPQFIQRQPSQHLQPEQQQLPTSQTIVQRSPLQTNNNVNNNANTNVNNNANTNVNNNANTNANNNVNNNTPGDAIVGRMDSLRQTQLFSQNNGQPCRISRPEPSQYIHSNQNVSTRQALADTQRCTQVDMTRVTPPVSYQPGLSPLQGSQLSQTYQFRSQLAVRPAFMALSGPDKLEDIPRPDYIPKALEAVDPIKPNPKHEIKCKCSKLGTCMRCNEDPAEYICAPCGHKVLCKKCADAAENPQSGQEHENEESLLKKKTCPLCETPIQKCTEEYTETECVICLENECDTIILPCGHRCICYECASQLWTEKKNCPLCQSKLFSFRRAFPIFSNSSDDCNDDHDDCSDKEKDKDQQKDKDKDKGNEREKIEKSQIPENA</sequence>
<dbReference type="PROSITE" id="PS50089">
    <property type="entry name" value="ZF_RING_2"/>
    <property type="match status" value="2"/>
</dbReference>
<dbReference type="SMART" id="SM00184">
    <property type="entry name" value="RING"/>
    <property type="match status" value="2"/>
</dbReference>
<evidence type="ECO:0000256" key="1">
    <source>
        <dbReference type="PROSITE-ProRule" id="PRU00175"/>
    </source>
</evidence>
<keyword evidence="5" id="KW-1185">Reference proteome</keyword>
<dbReference type="RefSeq" id="XP_068349096.1">
    <property type="nucleotide sequence ID" value="XM_068511706.1"/>
</dbReference>
<dbReference type="EMBL" id="MLAK01001209">
    <property type="protein sequence ID" value="OHS95959.1"/>
    <property type="molecule type" value="Genomic_DNA"/>
</dbReference>
<dbReference type="Pfam" id="PF13920">
    <property type="entry name" value="zf-C3HC4_3"/>
    <property type="match status" value="2"/>
</dbReference>
<feature type="region of interest" description="Disordered" evidence="2">
    <location>
        <begin position="468"/>
        <end position="514"/>
    </location>
</feature>
<feature type="compositionally biased region" description="Acidic residues" evidence="2">
    <location>
        <begin position="492"/>
        <end position="512"/>
    </location>
</feature>
<feature type="compositionally biased region" description="Basic and acidic residues" evidence="2">
    <location>
        <begin position="468"/>
        <end position="485"/>
    </location>
</feature>
<dbReference type="Gene3D" id="3.30.40.10">
    <property type="entry name" value="Zinc/RING finger domain, C3HC4 (zinc finger)"/>
    <property type="match status" value="2"/>
</dbReference>
<dbReference type="Gene3D" id="2.160.20.10">
    <property type="entry name" value="Single-stranded right-handed beta-helix, Pectin lyase-like"/>
    <property type="match status" value="1"/>
</dbReference>
<evidence type="ECO:0000313" key="5">
    <source>
        <dbReference type="Proteomes" id="UP000179807"/>
    </source>
</evidence>
<dbReference type="InterPro" id="IPR011050">
    <property type="entry name" value="Pectin_lyase_fold/virulence"/>
</dbReference>
<dbReference type="InterPro" id="IPR047126">
    <property type="entry name" value="RNF141-like"/>
</dbReference>
<feature type="region of interest" description="Disordered" evidence="2">
    <location>
        <begin position="550"/>
        <end position="604"/>
    </location>
</feature>
<dbReference type="OrthoDB" id="29373at2759"/>
<reference evidence="4" key="1">
    <citation type="submission" date="2016-10" db="EMBL/GenBank/DDBJ databases">
        <authorList>
            <person name="Benchimol M."/>
            <person name="Almeida L.G."/>
            <person name="Vasconcelos A.T."/>
            <person name="Perreira-Neves A."/>
            <person name="Rosa I.A."/>
            <person name="Tasca T."/>
            <person name="Bogo M.R."/>
            <person name="de Souza W."/>
        </authorList>
    </citation>
    <scope>NUCLEOTIDE SEQUENCE [LARGE SCALE GENOMIC DNA]</scope>
    <source>
        <strain evidence="4">K</strain>
    </source>
</reference>
<dbReference type="Pfam" id="PF13229">
    <property type="entry name" value="Beta_helix"/>
    <property type="match status" value="2"/>
</dbReference>
<dbReference type="SUPFAM" id="SSF51126">
    <property type="entry name" value="Pectin lyase-like"/>
    <property type="match status" value="1"/>
</dbReference>
<dbReference type="GeneID" id="94846410"/>
<dbReference type="GO" id="GO:0008270">
    <property type="term" value="F:zinc ion binding"/>
    <property type="evidence" value="ECO:0007669"/>
    <property type="project" value="UniProtKB-KW"/>
</dbReference>
<dbReference type="PANTHER" id="PTHR12109:SF5">
    <property type="entry name" value="RING-TYPE DOMAIN-CONTAINING PROTEIN"/>
    <property type="match status" value="1"/>
</dbReference>
<feature type="domain" description="RING-type" evidence="3">
    <location>
        <begin position="819"/>
        <end position="872"/>
    </location>
</feature>
<feature type="compositionally biased region" description="Basic and acidic residues" evidence="2">
    <location>
        <begin position="953"/>
        <end position="986"/>
    </location>
</feature>
<organism evidence="4 5">
    <name type="scientific">Tritrichomonas foetus</name>
    <dbReference type="NCBI Taxonomy" id="1144522"/>
    <lineage>
        <taxon>Eukaryota</taxon>
        <taxon>Metamonada</taxon>
        <taxon>Parabasalia</taxon>
        <taxon>Tritrichomonadida</taxon>
        <taxon>Tritrichomonadidae</taxon>
        <taxon>Tritrichomonas</taxon>
    </lineage>
</organism>
<name>A0A1J4JCH1_9EUKA</name>
<dbReference type="InterPro" id="IPR013083">
    <property type="entry name" value="Znf_RING/FYVE/PHD"/>
</dbReference>
<dbReference type="InterPro" id="IPR039448">
    <property type="entry name" value="Beta_helix"/>
</dbReference>
<feature type="compositionally biased region" description="Low complexity" evidence="2">
    <location>
        <begin position="570"/>
        <end position="581"/>
    </location>
</feature>
<proteinExistence type="predicted"/>
<keyword evidence="1" id="KW-0862">Zinc</keyword>
<dbReference type="PANTHER" id="PTHR12109">
    <property type="entry name" value="RING FINGER PROTEIN 141-RELATED"/>
    <property type="match status" value="1"/>
</dbReference>
<evidence type="ECO:0000259" key="3">
    <source>
        <dbReference type="PROSITE" id="PS50089"/>
    </source>
</evidence>
<protein>
    <recommendedName>
        <fullName evidence="3">RING-type domain-containing protein</fullName>
    </recommendedName>
</protein>
<evidence type="ECO:0000256" key="2">
    <source>
        <dbReference type="SAM" id="MobiDB-lite"/>
    </source>
</evidence>
<keyword evidence="1" id="KW-0863">Zinc-finger</keyword>
<feature type="domain" description="RING-type" evidence="3">
    <location>
        <begin position="887"/>
        <end position="926"/>
    </location>
</feature>
<dbReference type="SUPFAM" id="SSF57850">
    <property type="entry name" value="RING/U-box"/>
    <property type="match status" value="1"/>
</dbReference>
<dbReference type="AlphaFoldDB" id="A0A1J4JCH1"/>
<dbReference type="InterPro" id="IPR012334">
    <property type="entry name" value="Pectin_lyas_fold"/>
</dbReference>
<keyword evidence="1" id="KW-0479">Metal-binding</keyword>
<comment type="caution">
    <text evidence="4">The sequence shown here is derived from an EMBL/GenBank/DDBJ whole genome shotgun (WGS) entry which is preliminary data.</text>
</comment>
<dbReference type="InterPro" id="IPR001841">
    <property type="entry name" value="Znf_RING"/>
</dbReference>
<feature type="region of interest" description="Disordered" evidence="2">
    <location>
        <begin position="943"/>
        <end position="986"/>
    </location>
</feature>
<gene>
    <name evidence="4" type="ORF">TRFO_37898</name>
</gene>
<dbReference type="VEuPathDB" id="TrichDB:TRFO_37898"/>
<evidence type="ECO:0000313" key="4">
    <source>
        <dbReference type="EMBL" id="OHS95959.1"/>
    </source>
</evidence>